<comment type="caution">
    <text evidence="6">The sequence shown here is derived from an EMBL/GenBank/DDBJ whole genome shotgun (WGS) entry which is preliminary data.</text>
</comment>
<gene>
    <name evidence="6" type="ORF">AUP44_19625</name>
</gene>
<evidence type="ECO:0000313" key="7">
    <source>
        <dbReference type="Proteomes" id="UP000075787"/>
    </source>
</evidence>
<dbReference type="Gene3D" id="3.30.230.10">
    <property type="match status" value="1"/>
</dbReference>
<sequence length="538" mass="55874">MTARVDTIALTGIRAVPVEVQVAISAGLPAFAVVGLGDKAVTEARERVRAALGRLGLTLPARRILVNLAPAGLAKEGSHYDLPIALALMLGIGALPSGVLDGHLALGELALDGTLAAVAGVLPAAVLAAETGRRIICPAASADEAAWAGDRHAVIAAPDLLGLLGHLTGRSTLPTPPEPRLDGEPPLPDMADIRGQPVARRALEIAAAGRHNLLMIGPPGAGKSMLARRLPGLLPPLAPAESLDLCLIESVAGRGQVRPRISRPFRDPHHSASAAALVGGGNRARPGEISLAHGGVLFLDELPEFARPTLEALRQPVESGEAVVSRAAMHVSYPARVQLLAAMNPCRCGHVADPMLACNRAPRCAADYQSRLSGPLLDRFDMTIELSPTPPAAILAHGPGEASAPIRARVLAARARADARNRGLAGLDDTPAHLRRPMTNAELEGTALDQAAALDGPARELMLRASERLRLSARGVTRVLRVALTIADLAGRERIGRPQLSEALAYRRPPGPAAGLRAAAGPPRDRGGPHARPSHPPQ</sequence>
<dbReference type="InterPro" id="IPR001208">
    <property type="entry name" value="MCM_dom"/>
</dbReference>
<dbReference type="EMBL" id="LPZR01000015">
    <property type="protein sequence ID" value="KYO57538.1"/>
    <property type="molecule type" value="Genomic_DNA"/>
</dbReference>
<organism evidence="6 7">
    <name type="scientific">Tistrella mobilis</name>
    <dbReference type="NCBI Taxonomy" id="171437"/>
    <lineage>
        <taxon>Bacteria</taxon>
        <taxon>Pseudomonadati</taxon>
        <taxon>Pseudomonadota</taxon>
        <taxon>Alphaproteobacteria</taxon>
        <taxon>Geminicoccales</taxon>
        <taxon>Geminicoccaceae</taxon>
        <taxon>Tistrella</taxon>
    </lineage>
</organism>
<dbReference type="NCBIfam" id="TIGR00368">
    <property type="entry name" value="YifB family Mg chelatase-like AAA ATPase"/>
    <property type="match status" value="1"/>
</dbReference>
<reference evidence="6 7" key="1">
    <citation type="submission" date="2015-12" db="EMBL/GenBank/DDBJ databases">
        <title>Genome sequence of Tistrella mobilis MCCC 1A02139.</title>
        <authorList>
            <person name="Lu L."/>
            <person name="Lai Q."/>
            <person name="Shao Z."/>
            <person name="Qian P."/>
        </authorList>
    </citation>
    <scope>NUCLEOTIDE SEQUENCE [LARGE SCALE GENOMIC DNA]</scope>
    <source>
        <strain evidence="6 7">MCCC 1A02139</strain>
    </source>
</reference>
<dbReference type="OrthoDB" id="9813147at2"/>
<evidence type="ECO:0000256" key="3">
    <source>
        <dbReference type="ARBA" id="ARBA00022840"/>
    </source>
</evidence>
<dbReference type="SMART" id="SM00382">
    <property type="entry name" value="AAA"/>
    <property type="match status" value="1"/>
</dbReference>
<dbReference type="InterPro" id="IPR014721">
    <property type="entry name" value="Ribsml_uS5_D2-typ_fold_subgr"/>
</dbReference>
<feature type="region of interest" description="Disordered" evidence="4">
    <location>
        <begin position="501"/>
        <end position="538"/>
    </location>
</feature>
<dbReference type="Pfam" id="PF01078">
    <property type="entry name" value="Mg_chelatase"/>
    <property type="match status" value="1"/>
</dbReference>
<comment type="similarity">
    <text evidence="1">Belongs to the Mg-chelatase subunits D/I family. ComM subfamily.</text>
</comment>
<dbReference type="PROSITE" id="PS50051">
    <property type="entry name" value="MCM_2"/>
    <property type="match status" value="1"/>
</dbReference>
<dbReference type="InterPro" id="IPR020568">
    <property type="entry name" value="Ribosomal_Su5_D2-typ_SF"/>
</dbReference>
<dbReference type="Gene3D" id="3.40.50.300">
    <property type="entry name" value="P-loop containing nucleotide triphosphate hydrolases"/>
    <property type="match status" value="1"/>
</dbReference>
<proteinExistence type="inferred from homology"/>
<evidence type="ECO:0000259" key="5">
    <source>
        <dbReference type="PROSITE" id="PS50051"/>
    </source>
</evidence>
<evidence type="ECO:0000256" key="2">
    <source>
        <dbReference type="ARBA" id="ARBA00022741"/>
    </source>
</evidence>
<dbReference type="InterPro" id="IPR004482">
    <property type="entry name" value="Mg_chelat-rel"/>
</dbReference>
<evidence type="ECO:0000313" key="6">
    <source>
        <dbReference type="EMBL" id="KYO57538.1"/>
    </source>
</evidence>
<dbReference type="SUPFAM" id="SSF54211">
    <property type="entry name" value="Ribosomal protein S5 domain 2-like"/>
    <property type="match status" value="1"/>
</dbReference>
<dbReference type="SUPFAM" id="SSF52540">
    <property type="entry name" value="P-loop containing nucleoside triphosphate hydrolases"/>
    <property type="match status" value="1"/>
</dbReference>
<name>A0A162LY36_9PROT</name>
<dbReference type="GO" id="GO:0003677">
    <property type="term" value="F:DNA binding"/>
    <property type="evidence" value="ECO:0007669"/>
    <property type="project" value="InterPro"/>
</dbReference>
<feature type="domain" description="MCM C-terminal AAA(+) ATPase" evidence="5">
    <location>
        <begin position="287"/>
        <end position="382"/>
    </location>
</feature>
<evidence type="ECO:0000256" key="4">
    <source>
        <dbReference type="SAM" id="MobiDB-lite"/>
    </source>
</evidence>
<dbReference type="RefSeq" id="WP_062761427.1">
    <property type="nucleotide sequence ID" value="NZ_CP121045.1"/>
</dbReference>
<dbReference type="InterPro" id="IPR003593">
    <property type="entry name" value="AAA+_ATPase"/>
</dbReference>
<dbReference type="InterPro" id="IPR000523">
    <property type="entry name" value="Mg_chelatse_chII-like_cat_dom"/>
</dbReference>
<dbReference type="AlphaFoldDB" id="A0A162LY36"/>
<dbReference type="InterPro" id="IPR025158">
    <property type="entry name" value="Mg_chelat-rel_C"/>
</dbReference>
<dbReference type="GO" id="GO:0005524">
    <property type="term" value="F:ATP binding"/>
    <property type="evidence" value="ECO:0007669"/>
    <property type="project" value="UniProtKB-KW"/>
</dbReference>
<dbReference type="Pfam" id="PF13541">
    <property type="entry name" value="ChlI"/>
    <property type="match status" value="1"/>
</dbReference>
<dbReference type="Proteomes" id="UP000075787">
    <property type="component" value="Unassembled WGS sequence"/>
</dbReference>
<dbReference type="InterPro" id="IPR045006">
    <property type="entry name" value="CHLI-like"/>
</dbReference>
<dbReference type="PANTHER" id="PTHR32039:SF7">
    <property type="entry name" value="COMPETENCE PROTEIN COMM"/>
    <property type="match status" value="1"/>
</dbReference>
<protein>
    <submittedName>
        <fullName evidence="6">AAA family ATPase</fullName>
    </submittedName>
</protein>
<keyword evidence="2" id="KW-0547">Nucleotide-binding</keyword>
<evidence type="ECO:0000256" key="1">
    <source>
        <dbReference type="ARBA" id="ARBA00006354"/>
    </source>
</evidence>
<dbReference type="PANTHER" id="PTHR32039">
    <property type="entry name" value="MAGNESIUM-CHELATASE SUBUNIT CHLI"/>
    <property type="match status" value="1"/>
</dbReference>
<feature type="compositionally biased region" description="Low complexity" evidence="4">
    <location>
        <begin position="513"/>
        <end position="522"/>
    </location>
</feature>
<dbReference type="GeneID" id="97244233"/>
<dbReference type="InterPro" id="IPR027417">
    <property type="entry name" value="P-loop_NTPase"/>
</dbReference>
<accession>A0A162LY36</accession>
<dbReference type="Pfam" id="PF13335">
    <property type="entry name" value="Mg_chelatase_C"/>
    <property type="match status" value="1"/>
</dbReference>
<keyword evidence="3" id="KW-0067">ATP-binding</keyword>